<dbReference type="OrthoDB" id="9850058at2"/>
<sequence>MSSHDTDPARAQKRPDPARAQVEAANLETVFAAFPDDVLMAMEQAVRYNKAISEQKIPKRLLRAIFVPEPNP</sequence>
<name>A0A0H1R5S2_9HYPH</name>
<reference evidence="2 3" key="1">
    <citation type="submission" date="2015-05" db="EMBL/GenBank/DDBJ databases">
        <title>Draft genome sequence of Microvirga vignae strain BR3299, a novel nitrogen fixing bacteria isolated from Brazil semi-aired region.</title>
        <authorList>
            <person name="Zilli J.E."/>
            <person name="Passos S.R."/>
            <person name="Leite J."/>
            <person name="Baldani J.I."/>
            <person name="Xavier G.R."/>
            <person name="Rumjaneck N.G."/>
            <person name="Simoes-Araujo J.L."/>
        </authorList>
    </citation>
    <scope>NUCLEOTIDE SEQUENCE [LARGE SCALE GENOMIC DNA]</scope>
    <source>
        <strain evidence="2 3">BR3299</strain>
    </source>
</reference>
<dbReference type="Proteomes" id="UP000035489">
    <property type="component" value="Unassembled WGS sequence"/>
</dbReference>
<dbReference type="RefSeq" id="WP_047191734.1">
    <property type="nucleotide sequence ID" value="NZ_LCYG01000077.1"/>
</dbReference>
<organism evidence="2 3">
    <name type="scientific">Microvirga vignae</name>
    <dbReference type="NCBI Taxonomy" id="1225564"/>
    <lineage>
        <taxon>Bacteria</taxon>
        <taxon>Pseudomonadati</taxon>
        <taxon>Pseudomonadota</taxon>
        <taxon>Alphaproteobacteria</taxon>
        <taxon>Hyphomicrobiales</taxon>
        <taxon>Methylobacteriaceae</taxon>
        <taxon>Microvirga</taxon>
    </lineage>
</organism>
<evidence type="ECO:0000313" key="3">
    <source>
        <dbReference type="Proteomes" id="UP000035489"/>
    </source>
</evidence>
<proteinExistence type="predicted"/>
<evidence type="ECO:0000256" key="1">
    <source>
        <dbReference type="SAM" id="MobiDB-lite"/>
    </source>
</evidence>
<comment type="caution">
    <text evidence="2">The sequence shown here is derived from an EMBL/GenBank/DDBJ whole genome shotgun (WGS) entry which is preliminary data.</text>
</comment>
<accession>A0A0H1R5S2</accession>
<feature type="region of interest" description="Disordered" evidence="1">
    <location>
        <begin position="1"/>
        <end position="20"/>
    </location>
</feature>
<evidence type="ECO:0000313" key="2">
    <source>
        <dbReference type="EMBL" id="KLK90585.1"/>
    </source>
</evidence>
<dbReference type="PATRIC" id="fig|1225564.3.peg.6483"/>
<dbReference type="EMBL" id="LCYG01000077">
    <property type="protein sequence ID" value="KLK90585.1"/>
    <property type="molecule type" value="Genomic_DNA"/>
</dbReference>
<keyword evidence="3" id="KW-1185">Reference proteome</keyword>
<gene>
    <name evidence="2" type="ORF">AA309_24935</name>
</gene>
<dbReference type="AlphaFoldDB" id="A0A0H1R5S2"/>
<protein>
    <submittedName>
        <fullName evidence="2">Uncharacterized protein</fullName>
    </submittedName>
</protein>
<feature type="compositionally biased region" description="Basic and acidic residues" evidence="1">
    <location>
        <begin position="1"/>
        <end position="17"/>
    </location>
</feature>